<dbReference type="CDD" id="cd18794">
    <property type="entry name" value="SF2_C_RecQ"/>
    <property type="match status" value="1"/>
</dbReference>
<dbReference type="InterPro" id="IPR036388">
    <property type="entry name" value="WH-like_DNA-bd_sf"/>
</dbReference>
<dbReference type="InterPro" id="IPR001650">
    <property type="entry name" value="Helicase_C-like"/>
</dbReference>
<evidence type="ECO:0000256" key="3">
    <source>
        <dbReference type="ARBA" id="ARBA00005446"/>
    </source>
</evidence>
<dbReference type="GO" id="GO:0030894">
    <property type="term" value="C:replisome"/>
    <property type="evidence" value="ECO:0007669"/>
    <property type="project" value="TreeGrafter"/>
</dbReference>
<dbReference type="InterPro" id="IPR044876">
    <property type="entry name" value="HRDC_dom_sf"/>
</dbReference>
<dbReference type="GO" id="GO:0003677">
    <property type="term" value="F:DNA binding"/>
    <property type="evidence" value="ECO:0007669"/>
    <property type="project" value="UniProtKB-KW"/>
</dbReference>
<comment type="similarity">
    <text evidence="3">Belongs to the helicase family. RecQ subfamily.</text>
</comment>
<dbReference type="Pfam" id="PF00271">
    <property type="entry name" value="Helicase_C"/>
    <property type="match status" value="1"/>
</dbReference>
<dbReference type="GO" id="GO:0005524">
    <property type="term" value="F:ATP binding"/>
    <property type="evidence" value="ECO:0007669"/>
    <property type="project" value="UniProtKB-KW"/>
</dbReference>
<evidence type="ECO:0000256" key="15">
    <source>
        <dbReference type="ARBA" id="ARBA00034617"/>
    </source>
</evidence>
<dbReference type="InterPro" id="IPR018982">
    <property type="entry name" value="RQC_domain"/>
</dbReference>
<dbReference type="GO" id="GO:0009432">
    <property type="term" value="P:SOS response"/>
    <property type="evidence" value="ECO:0007669"/>
    <property type="project" value="UniProtKB-UniRule"/>
</dbReference>
<dbReference type="FunFam" id="1.10.150.80:FF:000002">
    <property type="entry name" value="ATP-dependent DNA helicase RecQ"/>
    <property type="match status" value="1"/>
</dbReference>
<proteinExistence type="inferred from homology"/>
<evidence type="ECO:0000259" key="17">
    <source>
        <dbReference type="PROSITE" id="PS50967"/>
    </source>
</evidence>
<evidence type="ECO:0000256" key="13">
    <source>
        <dbReference type="ARBA" id="ARBA00023204"/>
    </source>
</evidence>
<feature type="domain" description="Helicase C-terminal" evidence="19">
    <location>
        <begin position="219"/>
        <end position="366"/>
    </location>
</feature>
<protein>
    <recommendedName>
        <fullName evidence="16">DNA helicase RecQ</fullName>
        <ecNumber evidence="16">5.6.2.4</ecNumber>
    </recommendedName>
</protein>
<dbReference type="GO" id="GO:0006310">
    <property type="term" value="P:DNA recombination"/>
    <property type="evidence" value="ECO:0007669"/>
    <property type="project" value="UniProtKB-UniRule"/>
</dbReference>
<dbReference type="NCBIfam" id="TIGR01389">
    <property type="entry name" value="recQ"/>
    <property type="match status" value="1"/>
</dbReference>
<evidence type="ECO:0000313" key="22">
    <source>
        <dbReference type="Proteomes" id="UP000045545"/>
    </source>
</evidence>
<dbReference type="Proteomes" id="UP000045545">
    <property type="component" value="Unassembled WGS sequence"/>
</dbReference>
<name>A0A0E4C8B8_9FIRM</name>
<comment type="catalytic activity">
    <reaction evidence="15">
        <text>Couples ATP hydrolysis with the unwinding of duplex DNA by translocating in the 3'-5' direction.</text>
        <dbReference type="EC" id="5.6.2.4"/>
    </reaction>
</comment>
<dbReference type="Pfam" id="PF09382">
    <property type="entry name" value="RQC"/>
    <property type="match status" value="1"/>
</dbReference>
<dbReference type="GO" id="GO:0009378">
    <property type="term" value="F:four-way junction helicase activity"/>
    <property type="evidence" value="ECO:0007669"/>
    <property type="project" value="TreeGrafter"/>
</dbReference>
<dbReference type="SMART" id="SM00341">
    <property type="entry name" value="HRDC"/>
    <property type="match status" value="1"/>
</dbReference>
<dbReference type="NCBIfam" id="TIGR00614">
    <property type="entry name" value="recQ_fam"/>
    <property type="match status" value="1"/>
</dbReference>
<keyword evidence="6" id="KW-0227">DNA damage</keyword>
<dbReference type="AlphaFoldDB" id="A0A0E4C8B8"/>
<dbReference type="GO" id="GO:0046872">
    <property type="term" value="F:metal ion binding"/>
    <property type="evidence" value="ECO:0007669"/>
    <property type="project" value="UniProtKB-KW"/>
</dbReference>
<dbReference type="Gene3D" id="1.10.10.10">
    <property type="entry name" value="Winged helix-like DNA-binding domain superfamily/Winged helix DNA-binding domain"/>
    <property type="match status" value="1"/>
</dbReference>
<keyword evidence="8 21" id="KW-0347">Helicase</keyword>
<dbReference type="SMART" id="SM00956">
    <property type="entry name" value="RQC"/>
    <property type="match status" value="1"/>
</dbReference>
<dbReference type="SMART" id="SM00487">
    <property type="entry name" value="DEXDc"/>
    <property type="match status" value="1"/>
</dbReference>
<dbReference type="InterPro" id="IPR002121">
    <property type="entry name" value="HRDC_dom"/>
</dbReference>
<comment type="cofactor">
    <cofactor evidence="2">
        <name>Zn(2+)</name>
        <dbReference type="ChEBI" id="CHEBI:29105"/>
    </cofactor>
</comment>
<dbReference type="Pfam" id="PF00270">
    <property type="entry name" value="DEAD"/>
    <property type="match status" value="1"/>
</dbReference>
<dbReference type="FunFam" id="3.40.50.300:FF:000296">
    <property type="entry name" value="ATP-dependent DNA helicase RecQ"/>
    <property type="match status" value="1"/>
</dbReference>
<evidence type="ECO:0000256" key="14">
    <source>
        <dbReference type="ARBA" id="ARBA00023235"/>
    </source>
</evidence>
<evidence type="ECO:0000256" key="7">
    <source>
        <dbReference type="ARBA" id="ARBA00022801"/>
    </source>
</evidence>
<dbReference type="STRING" id="690567.1044"/>
<evidence type="ECO:0000256" key="1">
    <source>
        <dbReference type="ARBA" id="ARBA00001946"/>
    </source>
</evidence>
<dbReference type="InterPro" id="IPR027417">
    <property type="entry name" value="P-loop_NTPase"/>
</dbReference>
<keyword evidence="22" id="KW-1185">Reference proteome</keyword>
<dbReference type="InterPro" id="IPR011545">
    <property type="entry name" value="DEAD/DEAH_box_helicase_dom"/>
</dbReference>
<evidence type="ECO:0000259" key="19">
    <source>
        <dbReference type="PROSITE" id="PS51194"/>
    </source>
</evidence>
<keyword evidence="13" id="KW-0234">DNA repair</keyword>
<evidence type="ECO:0000259" key="18">
    <source>
        <dbReference type="PROSITE" id="PS51192"/>
    </source>
</evidence>
<dbReference type="InterPro" id="IPR006293">
    <property type="entry name" value="DNA_helicase_ATP-dep_RecQ_bac"/>
</dbReference>
<evidence type="ECO:0000256" key="10">
    <source>
        <dbReference type="ARBA" id="ARBA00022840"/>
    </source>
</evidence>
<evidence type="ECO:0000256" key="9">
    <source>
        <dbReference type="ARBA" id="ARBA00022833"/>
    </source>
</evidence>
<dbReference type="SUPFAM" id="SSF47819">
    <property type="entry name" value="HRDC-like"/>
    <property type="match status" value="1"/>
</dbReference>
<dbReference type="CDD" id="cd17920">
    <property type="entry name" value="DEXHc_RecQ"/>
    <property type="match status" value="1"/>
</dbReference>
<keyword evidence="7" id="KW-0378">Hydrolase</keyword>
<comment type="cofactor">
    <cofactor evidence="1">
        <name>Mg(2+)</name>
        <dbReference type="ChEBI" id="CHEBI:18420"/>
    </cofactor>
</comment>
<keyword evidence="5" id="KW-0547">Nucleotide-binding</keyword>
<sequence length="589" mass="66407">MNYDIQSALKRYFGYNSFKTGQSDIIDSILAGQDTLGIMPTGGGKSICYQLPALLQPGLSLVISPLIALMKDQVDALNELGITAACLNSSMEAGEVRRCLVEASQGHYKILYVAPERLASEVFTNLLRNLPVSLIAIDEAHCVSQWGHDFRPSYLQIAPWIADLPSRPTVAAFTATATQQVRDDIIKLLKLSNPDIYVTGFKRENLHLSAAKGVDKTKFITRYIDTHPEQAGIIYAATRKEVDALYEHLHSKGYSVGRYHAGMNHEERQQNQEDFLFDETRIIVATNAFGLGIDKSNVRYVIHHNMPRHLEAYYQEAGRAGRDGEQADCILLYAPGDVQIQKYLIENSDLDEARKSGEYKKLQSMIDYCHSSRCLQQYILNYFGEEDAANHCGNCANCGQEYEVRDITIEAQKIFSCMLRMQEQYGMNLVAGVLKGSKNKRILNLGFDRLSTYGIMSEMNIPAIVDLMHLLEAEEYIYNTGGQYPVIRLLPKANPVLRGKERVLVKMPRVPETAAPQSDLFDLLRIRRKEIAGREGVPPYVIFHDSTLKEMSCRVPRDQEEMLDIPGVGENKLKKYGQQFLEVIQGYIK</sequence>
<dbReference type="GO" id="GO:0006260">
    <property type="term" value="P:DNA replication"/>
    <property type="evidence" value="ECO:0007669"/>
    <property type="project" value="InterPro"/>
</dbReference>
<keyword evidence="14" id="KW-0413">Isomerase</keyword>
<evidence type="ECO:0000256" key="2">
    <source>
        <dbReference type="ARBA" id="ARBA00001947"/>
    </source>
</evidence>
<dbReference type="PROSITE" id="PS51194">
    <property type="entry name" value="HELICASE_CTER"/>
    <property type="match status" value="1"/>
</dbReference>
<dbReference type="InterPro" id="IPR036390">
    <property type="entry name" value="WH_DNA-bd_sf"/>
</dbReference>
<dbReference type="SUPFAM" id="SSF52540">
    <property type="entry name" value="P-loop containing nucleoside triphosphate hydrolases"/>
    <property type="match status" value="1"/>
</dbReference>
<keyword evidence="9" id="KW-0862">Zinc</keyword>
<dbReference type="Pfam" id="PF16124">
    <property type="entry name" value="RecQ_Zn_bind"/>
    <property type="match status" value="1"/>
</dbReference>
<evidence type="ECO:0000313" key="20">
    <source>
        <dbReference type="EMBL" id="CFX06128.1"/>
    </source>
</evidence>
<dbReference type="InterPro" id="IPR004589">
    <property type="entry name" value="DNA_helicase_ATP-dep_RecQ"/>
</dbReference>
<feature type="domain" description="HRDC" evidence="17">
    <location>
        <begin position="514"/>
        <end position="589"/>
    </location>
</feature>
<dbReference type="GO" id="GO:0016787">
    <property type="term" value="F:hydrolase activity"/>
    <property type="evidence" value="ECO:0007669"/>
    <property type="project" value="UniProtKB-KW"/>
</dbReference>
<keyword evidence="12" id="KW-0233">DNA recombination</keyword>
<dbReference type="GO" id="GO:0005737">
    <property type="term" value="C:cytoplasm"/>
    <property type="evidence" value="ECO:0007669"/>
    <property type="project" value="TreeGrafter"/>
</dbReference>
<evidence type="ECO:0000256" key="4">
    <source>
        <dbReference type="ARBA" id="ARBA00022723"/>
    </source>
</evidence>
<feature type="domain" description="Helicase ATP-binding" evidence="18">
    <location>
        <begin position="26"/>
        <end position="195"/>
    </location>
</feature>
<dbReference type="PANTHER" id="PTHR13710">
    <property type="entry name" value="DNA HELICASE RECQ FAMILY MEMBER"/>
    <property type="match status" value="1"/>
</dbReference>
<dbReference type="EMBL" id="CGIH01000018">
    <property type="protein sequence ID" value="CFX33684.1"/>
    <property type="molecule type" value="Genomic_DNA"/>
</dbReference>
<gene>
    <name evidence="21" type="ORF">1044</name>
    <name evidence="20" type="ORF">347</name>
</gene>
<dbReference type="OrthoDB" id="9763310at2"/>
<dbReference type="GO" id="GO:0043590">
    <property type="term" value="C:bacterial nucleoid"/>
    <property type="evidence" value="ECO:0007669"/>
    <property type="project" value="TreeGrafter"/>
</dbReference>
<dbReference type="PROSITE" id="PS50967">
    <property type="entry name" value="HRDC"/>
    <property type="match status" value="1"/>
</dbReference>
<dbReference type="EC" id="5.6.2.4" evidence="16"/>
<keyword evidence="10" id="KW-0067">ATP-binding</keyword>
<evidence type="ECO:0000256" key="16">
    <source>
        <dbReference type="NCBIfam" id="TIGR01389"/>
    </source>
</evidence>
<organism evidence="21 22">
    <name type="scientific">Syntrophomonas zehnderi OL-4</name>
    <dbReference type="NCBI Taxonomy" id="690567"/>
    <lineage>
        <taxon>Bacteria</taxon>
        <taxon>Bacillati</taxon>
        <taxon>Bacillota</taxon>
        <taxon>Clostridia</taxon>
        <taxon>Eubacteriales</taxon>
        <taxon>Syntrophomonadaceae</taxon>
        <taxon>Syntrophomonas</taxon>
    </lineage>
</organism>
<dbReference type="EMBL" id="CGIH01000004">
    <property type="protein sequence ID" value="CFX06128.1"/>
    <property type="molecule type" value="Genomic_DNA"/>
</dbReference>
<evidence type="ECO:0000256" key="11">
    <source>
        <dbReference type="ARBA" id="ARBA00023125"/>
    </source>
</evidence>
<dbReference type="RefSeq" id="WP_046495054.1">
    <property type="nucleotide sequence ID" value="NZ_CGIH01000004.1"/>
</dbReference>
<evidence type="ECO:0000256" key="6">
    <source>
        <dbReference type="ARBA" id="ARBA00022763"/>
    </source>
</evidence>
<dbReference type="InterPro" id="IPR014001">
    <property type="entry name" value="Helicase_ATP-bd"/>
</dbReference>
<dbReference type="PANTHER" id="PTHR13710:SF105">
    <property type="entry name" value="ATP-DEPENDENT DNA HELICASE Q1"/>
    <property type="match status" value="1"/>
</dbReference>
<keyword evidence="11" id="KW-0238">DNA-binding</keyword>
<dbReference type="PROSITE" id="PS51192">
    <property type="entry name" value="HELICASE_ATP_BIND_1"/>
    <property type="match status" value="1"/>
</dbReference>
<dbReference type="SUPFAM" id="SSF46785">
    <property type="entry name" value="Winged helix' DNA-binding domain"/>
    <property type="match status" value="1"/>
</dbReference>
<dbReference type="GO" id="GO:0006281">
    <property type="term" value="P:DNA repair"/>
    <property type="evidence" value="ECO:0007669"/>
    <property type="project" value="UniProtKB-KW"/>
</dbReference>
<dbReference type="GO" id="GO:0043138">
    <property type="term" value="F:3'-5' DNA helicase activity"/>
    <property type="evidence" value="ECO:0007669"/>
    <property type="project" value="UniProtKB-EC"/>
</dbReference>
<dbReference type="SMART" id="SM00490">
    <property type="entry name" value="HELICc"/>
    <property type="match status" value="1"/>
</dbReference>
<dbReference type="Pfam" id="PF00570">
    <property type="entry name" value="HRDC"/>
    <property type="match status" value="1"/>
</dbReference>
<dbReference type="InterPro" id="IPR032284">
    <property type="entry name" value="RecQ_Zn-bd"/>
</dbReference>
<evidence type="ECO:0000256" key="8">
    <source>
        <dbReference type="ARBA" id="ARBA00022806"/>
    </source>
</evidence>
<dbReference type="InterPro" id="IPR010997">
    <property type="entry name" value="HRDC-like_sf"/>
</dbReference>
<dbReference type="Gene3D" id="3.40.50.300">
    <property type="entry name" value="P-loop containing nucleotide triphosphate hydrolases"/>
    <property type="match status" value="2"/>
</dbReference>
<evidence type="ECO:0000256" key="12">
    <source>
        <dbReference type="ARBA" id="ARBA00023172"/>
    </source>
</evidence>
<reference evidence="21 22" key="1">
    <citation type="submission" date="2015-03" db="EMBL/GenBank/DDBJ databases">
        <authorList>
            <person name="Strepis Nikolaos"/>
        </authorList>
    </citation>
    <scope>NUCLEOTIDE SEQUENCE [LARGE SCALE GENOMIC DNA]</scope>
    <source>
        <strain evidence="21 22">OL-4</strain>
    </source>
</reference>
<evidence type="ECO:0000313" key="21">
    <source>
        <dbReference type="EMBL" id="CFX33684.1"/>
    </source>
</evidence>
<dbReference type="Gene3D" id="1.10.150.80">
    <property type="entry name" value="HRDC domain"/>
    <property type="match status" value="1"/>
</dbReference>
<evidence type="ECO:0000256" key="5">
    <source>
        <dbReference type="ARBA" id="ARBA00022741"/>
    </source>
</evidence>
<accession>A0A0E4C8B8</accession>
<keyword evidence="4" id="KW-0479">Metal-binding</keyword>